<dbReference type="GO" id="GO:0043682">
    <property type="term" value="F:P-type divalent copper transporter activity"/>
    <property type="evidence" value="ECO:0007669"/>
    <property type="project" value="TreeGrafter"/>
</dbReference>
<feature type="transmembrane region" description="Helical" evidence="6">
    <location>
        <begin position="75"/>
        <end position="96"/>
    </location>
</feature>
<evidence type="ECO:0000256" key="5">
    <source>
        <dbReference type="ARBA" id="ARBA00023136"/>
    </source>
</evidence>
<proteinExistence type="predicted"/>
<protein>
    <submittedName>
        <fullName evidence="7">E1-E2 ATPase</fullName>
    </submittedName>
</protein>
<evidence type="ECO:0000256" key="2">
    <source>
        <dbReference type="ARBA" id="ARBA00022692"/>
    </source>
</evidence>
<feature type="transmembrane region" description="Helical" evidence="6">
    <location>
        <begin position="538"/>
        <end position="559"/>
    </location>
</feature>
<keyword evidence="5 6" id="KW-0472">Membrane</keyword>
<dbReference type="SUPFAM" id="SSF56784">
    <property type="entry name" value="HAD-like"/>
    <property type="match status" value="1"/>
</dbReference>
<dbReference type="EMBL" id="MWWS01000007">
    <property type="protein sequence ID" value="OZG49001.1"/>
    <property type="molecule type" value="Genomic_DNA"/>
</dbReference>
<evidence type="ECO:0000256" key="6">
    <source>
        <dbReference type="SAM" id="Phobius"/>
    </source>
</evidence>
<evidence type="ECO:0000256" key="1">
    <source>
        <dbReference type="ARBA" id="ARBA00004370"/>
    </source>
</evidence>
<organism evidence="7 8">
    <name type="scientific">Bombiscardovia coagulans</name>
    <dbReference type="NCBI Taxonomy" id="686666"/>
    <lineage>
        <taxon>Bacteria</taxon>
        <taxon>Bacillati</taxon>
        <taxon>Actinomycetota</taxon>
        <taxon>Actinomycetes</taxon>
        <taxon>Bifidobacteriales</taxon>
        <taxon>Bifidobacteriaceae</taxon>
        <taxon>Bombiscardovia</taxon>
    </lineage>
</organism>
<dbReference type="SUPFAM" id="SSF81665">
    <property type="entry name" value="Calcium ATPase, transmembrane domain M"/>
    <property type="match status" value="1"/>
</dbReference>
<evidence type="ECO:0000256" key="3">
    <source>
        <dbReference type="ARBA" id="ARBA00022967"/>
    </source>
</evidence>
<dbReference type="Gene3D" id="3.40.50.1000">
    <property type="entry name" value="HAD superfamily/HAD-like"/>
    <property type="match status" value="1"/>
</dbReference>
<evidence type="ECO:0000313" key="7">
    <source>
        <dbReference type="EMBL" id="OZG49001.1"/>
    </source>
</evidence>
<dbReference type="GO" id="GO:0055070">
    <property type="term" value="P:copper ion homeostasis"/>
    <property type="evidence" value="ECO:0007669"/>
    <property type="project" value="TreeGrafter"/>
</dbReference>
<feature type="transmembrane region" description="Helical" evidence="6">
    <location>
        <begin position="171"/>
        <end position="189"/>
    </location>
</feature>
<dbReference type="PANTHER" id="PTHR43520">
    <property type="entry name" value="ATP7, ISOFORM B"/>
    <property type="match status" value="1"/>
</dbReference>
<name>A0A261EQ75_9BIFI</name>
<dbReference type="RefSeq" id="WP_094723336.1">
    <property type="nucleotide sequence ID" value="NZ_MWWS01000007.1"/>
</dbReference>
<keyword evidence="4 6" id="KW-1133">Transmembrane helix</keyword>
<comment type="caution">
    <text evidence="7">The sequence shown here is derived from an EMBL/GenBank/DDBJ whole genome shotgun (WGS) entry which is preliminary data.</text>
</comment>
<dbReference type="PANTHER" id="PTHR43520:SF8">
    <property type="entry name" value="P-TYPE CU(+) TRANSPORTER"/>
    <property type="match status" value="1"/>
</dbReference>
<dbReference type="AlphaFoldDB" id="A0A261EQ75"/>
<reference evidence="7 8" key="1">
    <citation type="journal article" date="2017" name="BMC Genomics">
        <title>Comparative genomic and phylogenomic analyses of the Bifidobacteriaceae family.</title>
        <authorList>
            <person name="Lugli G.A."/>
            <person name="Milani C."/>
            <person name="Turroni F."/>
            <person name="Duranti S."/>
            <person name="Mancabelli L."/>
            <person name="Mangifesta M."/>
            <person name="Ferrario C."/>
            <person name="Modesto M."/>
            <person name="Mattarelli P."/>
            <person name="Jiri K."/>
            <person name="van Sinderen D."/>
            <person name="Ventura M."/>
        </authorList>
    </citation>
    <scope>NUCLEOTIDE SEQUENCE [LARGE SCALE GENOMIC DNA]</scope>
    <source>
        <strain evidence="7 8">DSM 22924</strain>
    </source>
</reference>
<evidence type="ECO:0000256" key="4">
    <source>
        <dbReference type="ARBA" id="ARBA00022989"/>
    </source>
</evidence>
<comment type="subcellular location">
    <subcellularLocation>
        <location evidence="1">Membrane</location>
    </subcellularLocation>
</comment>
<dbReference type="InterPro" id="IPR036412">
    <property type="entry name" value="HAD-like_sf"/>
</dbReference>
<sequence length="620" mass="67810">MGIDIFLTVADILIAAALTWFIIWYFLLHQHETESNDQAHGFLDTQGSGKVIQDSMTHDERIHRLRMKSQQTKKLTLISAVLTAPVLLIDLCTLLNPAVLPAWLTSPWIQAIVITPVVFYCGRPIYADGWQQLRHSQTNLSSLVTIATALAYTYSLTACAFTNLLPTGSQQPYFDVIGTITTLALFASLSEQNARLRALTGKLFLNKTTNHIFTNHPDTSHQISSQFEGIIYRALSSKSDSQSQANKFLSKAEPIVMIIAVWTFMIWLLVGPQPHLAHAVANAVSVLIIACPTAIAVSIPLSFTTALSSGLNHGILYTSYQAMNQLAATQTVVIDESAIGTTIQSDTGQPSFAELARTSTHLRGIGVTSVVLEKENSDTSQQGDYIEKAAREAGVDFLFTGVDHKRKAHWTQRFSNDLHRMVEMEPTTNSNNSKSAGFIAFAAAAGAEPQAQSAAQTHIVLSPDLSPLAGNAQAHPEESIDLLLQTGNLDGIAQAIELARASKKVSHLNLIWAYTYNLLAVLLATGITYPVWGWMLNPMVAPVATLIAAIIPIGNLLLLGKHTRLSKRWHFLAQAKPEELPTLAARRPQIIADADRTYNLSSENAEWHPADHPVPDQTRQ</sequence>
<dbReference type="Proteomes" id="UP000216004">
    <property type="component" value="Unassembled WGS sequence"/>
</dbReference>
<feature type="transmembrane region" description="Helical" evidence="6">
    <location>
        <begin position="510"/>
        <end position="532"/>
    </location>
</feature>
<keyword evidence="8" id="KW-1185">Reference proteome</keyword>
<dbReference type="GO" id="GO:0016020">
    <property type="term" value="C:membrane"/>
    <property type="evidence" value="ECO:0007669"/>
    <property type="project" value="UniProtKB-SubCell"/>
</dbReference>
<feature type="transmembrane region" description="Helical" evidence="6">
    <location>
        <begin position="276"/>
        <end position="299"/>
    </location>
</feature>
<dbReference type="OrthoDB" id="3240599at2"/>
<dbReference type="InterPro" id="IPR023214">
    <property type="entry name" value="HAD_sf"/>
</dbReference>
<dbReference type="GO" id="GO:0005507">
    <property type="term" value="F:copper ion binding"/>
    <property type="evidence" value="ECO:0007669"/>
    <property type="project" value="TreeGrafter"/>
</dbReference>
<feature type="transmembrane region" description="Helical" evidence="6">
    <location>
        <begin position="143"/>
        <end position="165"/>
    </location>
</feature>
<keyword evidence="2 6" id="KW-0812">Transmembrane</keyword>
<keyword evidence="3" id="KW-1278">Translocase</keyword>
<evidence type="ECO:0000313" key="8">
    <source>
        <dbReference type="Proteomes" id="UP000216004"/>
    </source>
</evidence>
<dbReference type="InterPro" id="IPR023298">
    <property type="entry name" value="ATPase_P-typ_TM_dom_sf"/>
</dbReference>
<gene>
    <name evidence="7" type="ORF">BOCO_1237</name>
</gene>
<feature type="transmembrane region" description="Helical" evidence="6">
    <location>
        <begin position="252"/>
        <end position="270"/>
    </location>
</feature>
<accession>A0A261EQ75</accession>
<feature type="transmembrane region" description="Helical" evidence="6">
    <location>
        <begin position="102"/>
        <end position="122"/>
    </location>
</feature>
<feature type="transmembrane region" description="Helical" evidence="6">
    <location>
        <begin position="6"/>
        <end position="28"/>
    </location>
</feature>